<dbReference type="Proteomes" id="UP000242515">
    <property type="component" value="Unassembled WGS sequence"/>
</dbReference>
<evidence type="ECO:0000313" key="1">
    <source>
        <dbReference type="EMBL" id="SEQ89608.1"/>
    </source>
</evidence>
<dbReference type="AlphaFoldDB" id="A0A1H9JS33"/>
<protein>
    <submittedName>
        <fullName evidence="1">Uncharacterized protein</fullName>
    </submittedName>
</protein>
<accession>A0A1H9JS33</accession>
<organism evidence="1 2">
    <name type="scientific">Rosenbergiella nectarea</name>
    <dbReference type="NCBI Taxonomy" id="988801"/>
    <lineage>
        <taxon>Bacteria</taxon>
        <taxon>Pseudomonadati</taxon>
        <taxon>Pseudomonadota</taxon>
        <taxon>Gammaproteobacteria</taxon>
        <taxon>Enterobacterales</taxon>
        <taxon>Erwiniaceae</taxon>
        <taxon>Rosenbergiella</taxon>
    </lineage>
</organism>
<keyword evidence="2" id="KW-1185">Reference proteome</keyword>
<reference evidence="2" key="1">
    <citation type="submission" date="2016-10" db="EMBL/GenBank/DDBJ databases">
        <authorList>
            <person name="Varghese N."/>
            <person name="Submissions S."/>
        </authorList>
    </citation>
    <scope>NUCLEOTIDE SEQUENCE [LARGE SCALE GENOMIC DNA]</scope>
    <source>
        <strain evidence="2">8N4</strain>
    </source>
</reference>
<evidence type="ECO:0000313" key="2">
    <source>
        <dbReference type="Proteomes" id="UP000242515"/>
    </source>
</evidence>
<name>A0A1H9JS33_9GAMM</name>
<gene>
    <name evidence="1" type="ORF">SAMN05216522_10842</name>
</gene>
<dbReference type="EMBL" id="FOGC01000008">
    <property type="protein sequence ID" value="SEQ89608.1"/>
    <property type="molecule type" value="Genomic_DNA"/>
</dbReference>
<sequence length="43" mass="4925">MMSKKYPLFSILEIPSFSIQKRRSVNELDRLPLDDPPTSISCA</sequence>
<proteinExistence type="predicted"/>